<feature type="transmembrane region" description="Helical" evidence="6">
    <location>
        <begin position="372"/>
        <end position="391"/>
    </location>
</feature>
<feature type="transmembrane region" description="Helical" evidence="6">
    <location>
        <begin position="550"/>
        <end position="570"/>
    </location>
</feature>
<dbReference type="PROSITE" id="PS50850">
    <property type="entry name" value="MFS"/>
    <property type="match status" value="1"/>
</dbReference>
<sequence length="797" mass="87262">MPALVNEIGSLATAAKLAQYQVAIWAQSEYVAVRGTDSFDGRRAVDLDMISVWIHGKFDWFCLLATTFRDLSVILPILSPNQVAAMSSNDQEQKQDTASITNEVVQTPQAVEQAILGATSKEYEDQQHYLQGVRLYLIMVSLCLCLFLTNLEIPIVTTSLIGITDDLGDFNKASWVISSYLLGYVGVLIIFSKFSDVFGRKSILIFVVLIFIIFSGACGAAQAIEQLIVFRAFQGIGGAGNYSLSAVILVELVPPNKYAKYTTIVSLFYSLSLLLGPIFGGLITQNTTWRWTFLLNVPAGAVALGIILFAMPNGFPFHGIPKEQRPNSINKLSLKWLLARFDLFGATLLLAATLLLVAALEEADVHYPWKSAFVITLLTISGLSWVGFLLWERHMTQNAKVCEPVFPWRFVESRVLLGMILSAIFLGGPWFCSIFQLPQRFQIVNSLSPLQAGLRLIPFTLAAPIGSIVSAALAKAAKIPPLYWVIFASVLQVIGFSLLSTVSNSHDIPAAQYGYQVIAGFGCGINISLLLVMIPFRVQDPVALGSIGQFRVMGGVIGLAMVTSAFNGLIRSQLGDLISSSELDALLKSPEFSRNAGYFCSYPLTDRDPNKPSNPPHRGTKRKSNSATSSEQRPNKTAKHAGSKKADIDALLDTGDVTLAGEDTGSVPVYDTCGEIRRKIRALLAKGVSQAALSRTLSQMLPGSQDQVSSRNLGTFMKQKHLMDGNTSPAFYAGYVFFEKQRIKNGKPKTKTRQEMEEAHGKTGVNLDWSFKSGSLTLFRNERAHVDKFGRIQITKH</sequence>
<dbReference type="Gene3D" id="1.20.1720.10">
    <property type="entry name" value="Multidrug resistance protein D"/>
    <property type="match status" value="1"/>
</dbReference>
<keyword evidence="3 6" id="KW-1133">Transmembrane helix</keyword>
<evidence type="ECO:0000256" key="2">
    <source>
        <dbReference type="ARBA" id="ARBA00022692"/>
    </source>
</evidence>
<dbReference type="Pfam" id="PF07690">
    <property type="entry name" value="MFS_1"/>
    <property type="match status" value="1"/>
</dbReference>
<dbReference type="InterPro" id="IPR056143">
    <property type="entry name" value="DUF7726"/>
</dbReference>
<dbReference type="InterPro" id="IPR036259">
    <property type="entry name" value="MFS_trans_sf"/>
</dbReference>
<protein>
    <recommendedName>
        <fullName evidence="7">Major facilitator superfamily (MFS) profile domain-containing protein</fullName>
    </recommendedName>
</protein>
<keyword evidence="2 6" id="KW-0812">Transmembrane</keyword>
<evidence type="ECO:0000256" key="1">
    <source>
        <dbReference type="ARBA" id="ARBA00004141"/>
    </source>
</evidence>
<proteinExistence type="predicted"/>
<reference evidence="8" key="1">
    <citation type="submission" date="2020-10" db="EMBL/GenBank/DDBJ databases">
        <title>High-Quality Genome Resource of Clonostachys rosea strain S41 by Oxford Nanopore Long-Read Sequencing.</title>
        <authorList>
            <person name="Wang H."/>
        </authorList>
    </citation>
    <scope>NUCLEOTIDE SEQUENCE</scope>
    <source>
        <strain evidence="8">S41</strain>
    </source>
</reference>
<feature type="transmembrane region" description="Helical" evidence="6">
    <location>
        <begin position="513"/>
        <end position="538"/>
    </location>
</feature>
<feature type="transmembrane region" description="Helical" evidence="6">
    <location>
        <begin position="203"/>
        <end position="224"/>
    </location>
</feature>
<dbReference type="GO" id="GO:0005886">
    <property type="term" value="C:plasma membrane"/>
    <property type="evidence" value="ECO:0007669"/>
    <property type="project" value="TreeGrafter"/>
</dbReference>
<dbReference type="SUPFAM" id="SSF103473">
    <property type="entry name" value="MFS general substrate transporter"/>
    <property type="match status" value="1"/>
</dbReference>
<feature type="domain" description="Major facilitator superfamily (MFS) profile" evidence="7">
    <location>
        <begin position="138"/>
        <end position="593"/>
    </location>
</feature>
<evidence type="ECO:0000313" key="8">
    <source>
        <dbReference type="EMBL" id="KAF9747123.1"/>
    </source>
</evidence>
<dbReference type="GO" id="GO:0022857">
    <property type="term" value="F:transmembrane transporter activity"/>
    <property type="evidence" value="ECO:0007669"/>
    <property type="project" value="InterPro"/>
</dbReference>
<comment type="subcellular location">
    <subcellularLocation>
        <location evidence="1">Membrane</location>
        <topology evidence="1">Multi-pass membrane protein</topology>
    </subcellularLocation>
</comment>
<evidence type="ECO:0000256" key="5">
    <source>
        <dbReference type="SAM" id="MobiDB-lite"/>
    </source>
</evidence>
<evidence type="ECO:0000256" key="6">
    <source>
        <dbReference type="SAM" id="Phobius"/>
    </source>
</evidence>
<evidence type="ECO:0000256" key="3">
    <source>
        <dbReference type="ARBA" id="ARBA00022989"/>
    </source>
</evidence>
<gene>
    <name evidence="8" type="ORF">IM811_002457</name>
</gene>
<dbReference type="PANTHER" id="PTHR23501:SF43">
    <property type="entry name" value="MULTIDRUG TRANSPORTER, PUTATIVE (AFU_ORTHOLOGUE AFUA_6G03040)-RELATED"/>
    <property type="match status" value="1"/>
</dbReference>
<feature type="transmembrane region" description="Helical" evidence="6">
    <location>
        <begin position="264"/>
        <end position="283"/>
    </location>
</feature>
<dbReference type="InterPro" id="IPR020846">
    <property type="entry name" value="MFS_dom"/>
</dbReference>
<feature type="transmembrane region" description="Helical" evidence="6">
    <location>
        <begin position="456"/>
        <end position="474"/>
    </location>
</feature>
<evidence type="ECO:0000259" key="7">
    <source>
        <dbReference type="PROSITE" id="PS50850"/>
    </source>
</evidence>
<dbReference type="AlphaFoldDB" id="A0A8H7K875"/>
<feature type="transmembrane region" description="Helical" evidence="6">
    <location>
        <begin position="415"/>
        <end position="436"/>
    </location>
</feature>
<feature type="transmembrane region" description="Helical" evidence="6">
    <location>
        <begin position="173"/>
        <end position="191"/>
    </location>
</feature>
<feature type="transmembrane region" description="Helical" evidence="6">
    <location>
        <begin position="295"/>
        <end position="315"/>
    </location>
</feature>
<evidence type="ECO:0000313" key="9">
    <source>
        <dbReference type="Proteomes" id="UP000616885"/>
    </source>
</evidence>
<feature type="region of interest" description="Disordered" evidence="5">
    <location>
        <begin position="603"/>
        <end position="645"/>
    </location>
</feature>
<dbReference type="Proteomes" id="UP000616885">
    <property type="component" value="Unassembled WGS sequence"/>
</dbReference>
<dbReference type="InterPro" id="IPR011701">
    <property type="entry name" value="MFS"/>
</dbReference>
<dbReference type="PANTHER" id="PTHR23501">
    <property type="entry name" value="MAJOR FACILITATOR SUPERFAMILY"/>
    <property type="match status" value="1"/>
</dbReference>
<feature type="transmembrane region" description="Helical" evidence="6">
    <location>
        <begin position="135"/>
        <end position="161"/>
    </location>
</feature>
<comment type="caution">
    <text evidence="8">The sequence shown here is derived from an EMBL/GenBank/DDBJ whole genome shotgun (WGS) entry which is preliminary data.</text>
</comment>
<feature type="transmembrane region" description="Helical" evidence="6">
    <location>
        <begin position="230"/>
        <end position="252"/>
    </location>
</feature>
<keyword evidence="4 6" id="KW-0472">Membrane</keyword>
<evidence type="ECO:0000256" key="4">
    <source>
        <dbReference type="ARBA" id="ARBA00023136"/>
    </source>
</evidence>
<feature type="transmembrane region" description="Helical" evidence="6">
    <location>
        <begin position="481"/>
        <end position="501"/>
    </location>
</feature>
<organism evidence="8 9">
    <name type="scientific">Bionectria ochroleuca</name>
    <name type="common">Gliocladium roseum</name>
    <dbReference type="NCBI Taxonomy" id="29856"/>
    <lineage>
        <taxon>Eukaryota</taxon>
        <taxon>Fungi</taxon>
        <taxon>Dikarya</taxon>
        <taxon>Ascomycota</taxon>
        <taxon>Pezizomycotina</taxon>
        <taxon>Sordariomycetes</taxon>
        <taxon>Hypocreomycetidae</taxon>
        <taxon>Hypocreales</taxon>
        <taxon>Bionectriaceae</taxon>
        <taxon>Clonostachys</taxon>
    </lineage>
</organism>
<dbReference type="EMBL" id="JADCTT010000010">
    <property type="protein sequence ID" value="KAF9747123.1"/>
    <property type="molecule type" value="Genomic_DNA"/>
</dbReference>
<dbReference type="Pfam" id="PF24852">
    <property type="entry name" value="DUF7726"/>
    <property type="match status" value="1"/>
</dbReference>
<name>A0A8H7K875_BIOOC</name>
<feature type="transmembrane region" description="Helical" evidence="6">
    <location>
        <begin position="336"/>
        <end position="360"/>
    </location>
</feature>
<accession>A0A8H7K875</accession>